<name>A0A7Z8Z8T5_RAOTE</name>
<feature type="chain" id="PRO_5030989817" evidence="1">
    <location>
        <begin position="25"/>
        <end position="139"/>
    </location>
</feature>
<reference evidence="2 3" key="1">
    <citation type="submission" date="2018-12" db="EMBL/GenBank/DDBJ databases">
        <authorList>
            <consortium name="Pathogen Informatics"/>
        </authorList>
    </citation>
    <scope>NUCLEOTIDE SEQUENCE [LARGE SCALE GENOMIC DNA]</scope>
    <source>
        <strain evidence="2 3">NCTC9997</strain>
    </source>
</reference>
<gene>
    <name evidence="2" type="ORF">NCTC9997_02502</name>
</gene>
<protein>
    <submittedName>
        <fullName evidence="2">Uncharacterized protein</fullName>
    </submittedName>
</protein>
<organism evidence="2 3">
    <name type="scientific">Raoultella terrigena</name>
    <name type="common">Klebsiella terrigena</name>
    <dbReference type="NCBI Taxonomy" id="577"/>
    <lineage>
        <taxon>Bacteria</taxon>
        <taxon>Pseudomonadati</taxon>
        <taxon>Pseudomonadota</taxon>
        <taxon>Gammaproteobacteria</taxon>
        <taxon>Enterobacterales</taxon>
        <taxon>Enterobacteriaceae</taxon>
        <taxon>Klebsiella/Raoultella group</taxon>
        <taxon>Raoultella</taxon>
    </lineage>
</organism>
<accession>A0A7Z8Z8T5</accession>
<keyword evidence="3" id="KW-1185">Reference proteome</keyword>
<dbReference type="AlphaFoldDB" id="A0A7Z8Z8T5"/>
<dbReference type="EMBL" id="LR134253">
    <property type="protein sequence ID" value="VED48957.1"/>
    <property type="molecule type" value="Genomic_DNA"/>
</dbReference>
<dbReference type="PROSITE" id="PS51257">
    <property type="entry name" value="PROKAR_LIPOPROTEIN"/>
    <property type="match status" value="1"/>
</dbReference>
<sequence>MRIKFRQYLFATFVLSCIAFTTSANDIPVGTYLYTQQGEELIDGQRASVTWNIAIKDDKNAVVTMSSLHALYTCDGKYTVSDKGTKLALTWSGKDNTDTECDTPSPQFLLKKLPSGKVLVHSELFLWDPIGWKNTRIIR</sequence>
<keyword evidence="1" id="KW-0732">Signal</keyword>
<proteinExistence type="predicted"/>
<evidence type="ECO:0000313" key="3">
    <source>
        <dbReference type="Proteomes" id="UP000267630"/>
    </source>
</evidence>
<feature type="signal peptide" evidence="1">
    <location>
        <begin position="1"/>
        <end position="24"/>
    </location>
</feature>
<evidence type="ECO:0000256" key="1">
    <source>
        <dbReference type="SAM" id="SignalP"/>
    </source>
</evidence>
<dbReference type="Proteomes" id="UP000267630">
    <property type="component" value="Chromosome 3"/>
</dbReference>
<evidence type="ECO:0000313" key="2">
    <source>
        <dbReference type="EMBL" id="VED48957.1"/>
    </source>
</evidence>